<comment type="caution">
    <text evidence="3">The sequence shown here is derived from an EMBL/GenBank/DDBJ whole genome shotgun (WGS) entry which is preliminary data.</text>
</comment>
<organism evidence="3 4">
    <name type="scientific">Phytophthora lilii</name>
    <dbReference type="NCBI Taxonomy" id="2077276"/>
    <lineage>
        <taxon>Eukaryota</taxon>
        <taxon>Sar</taxon>
        <taxon>Stramenopiles</taxon>
        <taxon>Oomycota</taxon>
        <taxon>Peronosporomycetes</taxon>
        <taxon>Peronosporales</taxon>
        <taxon>Peronosporaceae</taxon>
        <taxon>Phytophthora</taxon>
    </lineage>
</organism>
<dbReference type="Proteomes" id="UP001165083">
    <property type="component" value="Unassembled WGS sequence"/>
</dbReference>
<reference evidence="3" key="1">
    <citation type="submission" date="2023-04" db="EMBL/GenBank/DDBJ databases">
        <title>Phytophthora lilii NBRC 32176.</title>
        <authorList>
            <person name="Ichikawa N."/>
            <person name="Sato H."/>
            <person name="Tonouchi N."/>
        </authorList>
    </citation>
    <scope>NUCLEOTIDE SEQUENCE</scope>
    <source>
        <strain evidence="3">NBRC 32176</strain>
    </source>
</reference>
<dbReference type="AlphaFoldDB" id="A0A9W6XN06"/>
<evidence type="ECO:0000313" key="4">
    <source>
        <dbReference type="Proteomes" id="UP001165083"/>
    </source>
</evidence>
<proteinExistence type="predicted"/>
<feature type="signal peptide" evidence="2">
    <location>
        <begin position="1"/>
        <end position="22"/>
    </location>
</feature>
<name>A0A9W6XN06_9STRA</name>
<feature type="compositionally biased region" description="Low complexity" evidence="1">
    <location>
        <begin position="34"/>
        <end position="63"/>
    </location>
</feature>
<protein>
    <submittedName>
        <fullName evidence="3">Unnamed protein product</fullName>
    </submittedName>
</protein>
<evidence type="ECO:0000256" key="2">
    <source>
        <dbReference type="SAM" id="SignalP"/>
    </source>
</evidence>
<dbReference type="EMBL" id="BSXW01002274">
    <property type="protein sequence ID" value="GMF41632.1"/>
    <property type="molecule type" value="Genomic_DNA"/>
</dbReference>
<gene>
    <name evidence="3" type="ORF">Plil01_001668600</name>
</gene>
<sequence length="186" mass="20249">MLQLTSTLALIVAIPCITGAESTNWTFWNDDDGSTSSSSSISADTASSRHSTAFTTAPTTELATPPPLVSIDTANLLKKHVVLSRGPCPGHLPEQLRPERGHQHVLDGMSDGVPRGVRHGMHPTKQRLRTRGGQQDLSVGDGRLRHRHVRSVWRAHEPGQEVDLGCQVHEPGSARHEGYHPICSQR</sequence>
<accession>A0A9W6XN06</accession>
<keyword evidence="4" id="KW-1185">Reference proteome</keyword>
<evidence type="ECO:0000313" key="3">
    <source>
        <dbReference type="EMBL" id="GMF41632.1"/>
    </source>
</evidence>
<keyword evidence="2" id="KW-0732">Signal</keyword>
<evidence type="ECO:0000256" key="1">
    <source>
        <dbReference type="SAM" id="MobiDB-lite"/>
    </source>
</evidence>
<feature type="region of interest" description="Disordered" evidence="1">
    <location>
        <begin position="33"/>
        <end position="66"/>
    </location>
</feature>
<feature type="chain" id="PRO_5040763669" evidence="2">
    <location>
        <begin position="23"/>
        <end position="186"/>
    </location>
</feature>